<protein>
    <submittedName>
        <fullName evidence="1">Uncharacterized protein</fullName>
    </submittedName>
</protein>
<dbReference type="AlphaFoldDB" id="A0A0F7S337"/>
<sequence>MTLRYCMMRFSHRPASSAIRWLVAFHRLSQIVVPSYWTRDKHVGYAGSIAARARSPINPASRFKAHAKKGARNATVANASRLVALDTFVQPKLVRNGFPNSPLGTSPYPGNRSGGISVQSDQNGSAYATFPFVRVRTQ</sequence>
<organism evidence="1 2">
    <name type="scientific">Sporisorium scitamineum</name>
    <dbReference type="NCBI Taxonomy" id="49012"/>
    <lineage>
        <taxon>Eukaryota</taxon>
        <taxon>Fungi</taxon>
        <taxon>Dikarya</taxon>
        <taxon>Basidiomycota</taxon>
        <taxon>Ustilaginomycotina</taxon>
        <taxon>Ustilaginomycetes</taxon>
        <taxon>Ustilaginales</taxon>
        <taxon>Ustilaginaceae</taxon>
        <taxon>Sporisorium</taxon>
    </lineage>
</organism>
<accession>A0A0F7S337</accession>
<name>A0A0F7S337_9BASI</name>
<dbReference type="EMBL" id="CCFA01001532">
    <property type="protein sequence ID" value="CDW97317.1"/>
    <property type="molecule type" value="Genomic_DNA"/>
</dbReference>
<proteinExistence type="predicted"/>
<gene>
    <name evidence="1" type="primary">SSCI28510.1</name>
</gene>
<dbReference type="Proteomes" id="UP000242770">
    <property type="component" value="Unassembled WGS sequence"/>
</dbReference>
<keyword evidence="2" id="KW-1185">Reference proteome</keyword>
<evidence type="ECO:0000313" key="1">
    <source>
        <dbReference type="EMBL" id="CDW97317.1"/>
    </source>
</evidence>
<evidence type="ECO:0000313" key="2">
    <source>
        <dbReference type="Proteomes" id="UP000242770"/>
    </source>
</evidence>
<reference evidence="2" key="1">
    <citation type="submission" date="2014-06" db="EMBL/GenBank/DDBJ databases">
        <authorList>
            <person name="Berkman P.J."/>
        </authorList>
    </citation>
    <scope>NUCLEOTIDE SEQUENCE [LARGE SCALE GENOMIC DNA]</scope>
</reference>